<dbReference type="PANTHER" id="PTHR23099">
    <property type="entry name" value="TRANSCRIPTIONAL REGULATOR"/>
    <property type="match status" value="1"/>
</dbReference>
<dbReference type="AlphaFoldDB" id="A0A8K0L6G9"/>
<evidence type="ECO:0000256" key="1">
    <source>
        <dbReference type="SAM" id="MobiDB-lite"/>
    </source>
</evidence>
<evidence type="ECO:0000313" key="4">
    <source>
        <dbReference type="Proteomes" id="UP000809789"/>
    </source>
</evidence>
<dbReference type="GO" id="GO:0005634">
    <property type="term" value="C:nucleus"/>
    <property type="evidence" value="ECO:0007669"/>
    <property type="project" value="TreeGrafter"/>
</dbReference>
<dbReference type="OrthoDB" id="20772at2759"/>
<dbReference type="EMBL" id="JAESVG020000003">
    <property type="protein sequence ID" value="KAG8629028.1"/>
    <property type="molecule type" value="Genomic_DNA"/>
</dbReference>
<dbReference type="Pfam" id="PF10263">
    <property type="entry name" value="SprT-like"/>
    <property type="match status" value="1"/>
</dbReference>
<evidence type="ECO:0000259" key="2">
    <source>
        <dbReference type="SMART" id="SM00731"/>
    </source>
</evidence>
<keyword evidence="4" id="KW-1185">Reference proteome</keyword>
<dbReference type="InterPro" id="IPR006640">
    <property type="entry name" value="SprT-like_domain"/>
</dbReference>
<sequence length="299" mass="33739">MPKSAKFKKHNGGLRFNPYMRVLLKAHATDKPATSAIVPRNDFEKTREAEAEALLIELEEKLGGGMIAEATKQTGGVQIMWTKSLLTTAGYADRRPIKTLDGKTLYKVIIKLSSTLLNERQKLLDTLVHEYCHLMVWFVDKDNITNHGPNFMKWGRLSEKLFRDRNVKIEATHDYAIKWKYYGQCGGSSGTLHEVFDKDGNIFLLGGCPGVRACVRGKLDPANVRCKRCKGKMVELEVTYHENGGRRYKLKQKAEETGQGVSKEVVVKKGYQHDGHHFTATDEDLPGTTRVKQEDDIEG</sequence>
<dbReference type="GO" id="GO:0006950">
    <property type="term" value="P:response to stress"/>
    <property type="evidence" value="ECO:0007669"/>
    <property type="project" value="UniProtKB-ARBA"/>
</dbReference>
<gene>
    <name evidence="3" type="ORF">KVT40_002893</name>
</gene>
<feature type="domain" description="SprT-like" evidence="2">
    <location>
        <begin position="49"/>
        <end position="236"/>
    </location>
</feature>
<dbReference type="Proteomes" id="UP000809789">
    <property type="component" value="Unassembled WGS sequence"/>
</dbReference>
<feature type="region of interest" description="Disordered" evidence="1">
    <location>
        <begin position="276"/>
        <end position="299"/>
    </location>
</feature>
<proteinExistence type="predicted"/>
<dbReference type="PANTHER" id="PTHR23099:SF0">
    <property type="entry name" value="GERM CELL NUCLEAR ACIDIC PROTEIN"/>
    <property type="match status" value="1"/>
</dbReference>
<name>A0A8K0L6G9_9PEZI</name>
<organism evidence="3 4">
    <name type="scientific">Elsinoe batatas</name>
    <dbReference type="NCBI Taxonomy" id="2601811"/>
    <lineage>
        <taxon>Eukaryota</taxon>
        <taxon>Fungi</taxon>
        <taxon>Dikarya</taxon>
        <taxon>Ascomycota</taxon>
        <taxon>Pezizomycotina</taxon>
        <taxon>Dothideomycetes</taxon>
        <taxon>Dothideomycetidae</taxon>
        <taxon>Myriangiales</taxon>
        <taxon>Elsinoaceae</taxon>
        <taxon>Elsinoe</taxon>
    </lineage>
</organism>
<evidence type="ECO:0000313" key="3">
    <source>
        <dbReference type="EMBL" id="KAG8629028.1"/>
    </source>
</evidence>
<dbReference type="SMART" id="SM00731">
    <property type="entry name" value="SprT"/>
    <property type="match status" value="1"/>
</dbReference>
<reference evidence="3" key="1">
    <citation type="submission" date="2021-07" db="EMBL/GenBank/DDBJ databases">
        <title>Elsinoe batatas strain:CRI-CJ2 Genome sequencing and assembly.</title>
        <authorList>
            <person name="Huang L."/>
        </authorList>
    </citation>
    <scope>NUCLEOTIDE SEQUENCE</scope>
    <source>
        <strain evidence="3">CRI-CJ2</strain>
    </source>
</reference>
<comment type="caution">
    <text evidence="3">The sequence shown here is derived from an EMBL/GenBank/DDBJ whole genome shotgun (WGS) entry which is preliminary data.</text>
</comment>
<protein>
    <recommendedName>
        <fullName evidence="2">SprT-like domain-containing protein</fullName>
    </recommendedName>
</protein>
<accession>A0A8K0L6G9</accession>